<dbReference type="InterPro" id="IPR029063">
    <property type="entry name" value="SAM-dependent_MTases_sf"/>
</dbReference>
<proteinExistence type="inferred from homology"/>
<name>A0AAJ0BYM8_9PEZI</name>
<dbReference type="PROSITE" id="PS00092">
    <property type="entry name" value="N6_MTASE"/>
    <property type="match status" value="1"/>
</dbReference>
<dbReference type="EMBL" id="MU839010">
    <property type="protein sequence ID" value="KAK1766884.1"/>
    <property type="molecule type" value="Genomic_DNA"/>
</dbReference>
<dbReference type="GO" id="GO:0032259">
    <property type="term" value="P:methylation"/>
    <property type="evidence" value="ECO:0007669"/>
    <property type="project" value="InterPro"/>
</dbReference>
<dbReference type="GeneID" id="85311263"/>
<dbReference type="PROSITE" id="PS51143">
    <property type="entry name" value="MT_A70"/>
    <property type="match status" value="1"/>
</dbReference>
<dbReference type="PANTHER" id="PTHR12829:SF4">
    <property type="entry name" value="N(6)-ADENINE-SPECIFIC METHYLTRANSFERASE METTL4"/>
    <property type="match status" value="1"/>
</dbReference>
<evidence type="ECO:0000313" key="3">
    <source>
        <dbReference type="EMBL" id="KAK1766884.1"/>
    </source>
</evidence>
<dbReference type="Pfam" id="PF05063">
    <property type="entry name" value="MT-A70"/>
    <property type="match status" value="1"/>
</dbReference>
<accession>A0AAJ0BYM8</accession>
<gene>
    <name evidence="3" type="ORF">QBC33DRAFT_540541</name>
</gene>
<dbReference type="InterPro" id="IPR002052">
    <property type="entry name" value="DNA_methylase_N6_adenine_CS"/>
</dbReference>
<dbReference type="GO" id="GO:0008168">
    <property type="term" value="F:methyltransferase activity"/>
    <property type="evidence" value="ECO:0007669"/>
    <property type="project" value="InterPro"/>
</dbReference>
<keyword evidence="4" id="KW-1185">Reference proteome</keyword>
<evidence type="ECO:0000313" key="4">
    <source>
        <dbReference type="Proteomes" id="UP001244011"/>
    </source>
</evidence>
<dbReference type="PANTHER" id="PTHR12829">
    <property type="entry name" value="N6-ADENOSINE-METHYLTRANSFERASE"/>
    <property type="match status" value="1"/>
</dbReference>
<evidence type="ECO:0000256" key="1">
    <source>
        <dbReference type="PROSITE-ProRule" id="PRU00489"/>
    </source>
</evidence>
<dbReference type="SUPFAM" id="SSF53335">
    <property type="entry name" value="S-adenosyl-L-methionine-dependent methyltransferases"/>
    <property type="match status" value="1"/>
</dbReference>
<dbReference type="Proteomes" id="UP001244011">
    <property type="component" value="Unassembled WGS sequence"/>
</dbReference>
<dbReference type="GO" id="GO:0003676">
    <property type="term" value="F:nucleic acid binding"/>
    <property type="evidence" value="ECO:0007669"/>
    <property type="project" value="InterPro"/>
</dbReference>
<organism evidence="3 4">
    <name type="scientific">Phialemonium atrogriseum</name>
    <dbReference type="NCBI Taxonomy" id="1093897"/>
    <lineage>
        <taxon>Eukaryota</taxon>
        <taxon>Fungi</taxon>
        <taxon>Dikarya</taxon>
        <taxon>Ascomycota</taxon>
        <taxon>Pezizomycotina</taxon>
        <taxon>Sordariomycetes</taxon>
        <taxon>Sordariomycetidae</taxon>
        <taxon>Cephalothecales</taxon>
        <taxon>Cephalothecaceae</taxon>
        <taxon>Phialemonium</taxon>
    </lineage>
</organism>
<dbReference type="InterPro" id="IPR007757">
    <property type="entry name" value="MT-A70-like"/>
</dbReference>
<reference evidence="3" key="1">
    <citation type="submission" date="2023-06" db="EMBL/GenBank/DDBJ databases">
        <title>Genome-scale phylogeny and comparative genomics of the fungal order Sordariales.</title>
        <authorList>
            <consortium name="Lawrence Berkeley National Laboratory"/>
            <person name="Hensen N."/>
            <person name="Bonometti L."/>
            <person name="Westerberg I."/>
            <person name="Brannstrom I.O."/>
            <person name="Guillou S."/>
            <person name="Cros-Aarteil S."/>
            <person name="Calhoun S."/>
            <person name="Haridas S."/>
            <person name="Kuo A."/>
            <person name="Mondo S."/>
            <person name="Pangilinan J."/>
            <person name="Riley R."/>
            <person name="Labutti K."/>
            <person name="Andreopoulos B."/>
            <person name="Lipzen A."/>
            <person name="Chen C."/>
            <person name="Yanf M."/>
            <person name="Daum C."/>
            <person name="Ng V."/>
            <person name="Clum A."/>
            <person name="Steindorff A."/>
            <person name="Ohm R."/>
            <person name="Martin F."/>
            <person name="Silar P."/>
            <person name="Natvig D."/>
            <person name="Lalanne C."/>
            <person name="Gautier V."/>
            <person name="Ament-Velasquez S.L."/>
            <person name="Kruys A."/>
            <person name="Hutchinson M.I."/>
            <person name="Powell A.J."/>
            <person name="Barry K."/>
            <person name="Miller A.N."/>
            <person name="Grigoriev I.V."/>
            <person name="Debuchy R."/>
            <person name="Gladieux P."/>
            <person name="Thoren M.H."/>
            <person name="Johannesson H."/>
        </authorList>
    </citation>
    <scope>NUCLEOTIDE SEQUENCE</scope>
    <source>
        <strain evidence="3">8032-3</strain>
    </source>
</reference>
<dbReference type="AlphaFoldDB" id="A0AAJ0BYM8"/>
<comment type="similarity">
    <text evidence="1">Belongs to the MT-A70-like family.</text>
</comment>
<sequence>MSPASVLFQNESHTVVLLDVPRTLEEAQLLPGELQSGTTPLRRLISTKPPETPFQTPEPKHGQLTQTASTPSAQVAELMTLAAVNSALDEVHHGYHGPWCLPRLMPEAEVSEDCSSGTKRCAPFPEDKQVSPVADQVYIPKEAQFLLGTVQSQRAALISQDVLFDLMILDPPWPNRSARRKKNNYATADGLDAVRELLSLIPVRSHLSTDGLVAVWVTNAPRFAELLTSTGGIFAEWGLELVDEWTWLKVTTKGEPIYPVDSAWRKPWERLLIARRLGSSIKTPNPRKVIVAVPDIHSRKPNLRGVFAEVFRPGYLGLEVFARNLTAGWWSWGDEALHFQHGGNWADV</sequence>
<evidence type="ECO:0000256" key="2">
    <source>
        <dbReference type="SAM" id="MobiDB-lite"/>
    </source>
</evidence>
<feature type="region of interest" description="Disordered" evidence="2">
    <location>
        <begin position="32"/>
        <end position="65"/>
    </location>
</feature>
<dbReference type="GO" id="GO:0005634">
    <property type="term" value="C:nucleus"/>
    <property type="evidence" value="ECO:0007669"/>
    <property type="project" value="TreeGrafter"/>
</dbReference>
<protein>
    <submittedName>
        <fullName evidence="3">MT-A70-domain-containing protein</fullName>
    </submittedName>
</protein>
<comment type="caution">
    <text evidence="3">The sequence shown here is derived from an EMBL/GenBank/DDBJ whole genome shotgun (WGS) entry which is preliminary data.</text>
</comment>
<dbReference type="RefSeq" id="XP_060283097.1">
    <property type="nucleotide sequence ID" value="XM_060428076.1"/>
</dbReference>